<dbReference type="Gene3D" id="3.30.40.10">
    <property type="entry name" value="Zinc/RING finger domain, C3HC4 (zinc finger)"/>
    <property type="match status" value="2"/>
</dbReference>
<dbReference type="SMART" id="SM00184">
    <property type="entry name" value="RING"/>
    <property type="match status" value="2"/>
</dbReference>
<dbReference type="CDD" id="cd16514">
    <property type="entry name" value="RING-HC_LONFs_rpt2"/>
    <property type="match status" value="1"/>
</dbReference>
<dbReference type="InterPro" id="IPR011990">
    <property type="entry name" value="TPR-like_helical_dom_sf"/>
</dbReference>
<feature type="region of interest" description="Disordered" evidence="5">
    <location>
        <begin position="165"/>
        <end position="189"/>
    </location>
</feature>
<dbReference type="EMBL" id="OU895877">
    <property type="protein sequence ID" value="CAG9800685.1"/>
    <property type="molecule type" value="Genomic_DNA"/>
</dbReference>
<dbReference type="PANTHER" id="PTHR23327">
    <property type="entry name" value="RING FINGER PROTEIN 127"/>
    <property type="match status" value="1"/>
</dbReference>
<dbReference type="SUPFAM" id="SSF88697">
    <property type="entry name" value="PUA domain-like"/>
    <property type="match status" value="1"/>
</dbReference>
<gene>
    <name evidence="8" type="ORF">CHIRRI_LOCUS3624</name>
</gene>
<evidence type="ECO:0000256" key="5">
    <source>
        <dbReference type="SAM" id="MobiDB-lite"/>
    </source>
</evidence>
<dbReference type="InterPro" id="IPR003111">
    <property type="entry name" value="Lon_prtase_N"/>
</dbReference>
<dbReference type="InterPro" id="IPR015947">
    <property type="entry name" value="PUA-like_sf"/>
</dbReference>
<dbReference type="OrthoDB" id="264917at2759"/>
<keyword evidence="9" id="KW-1185">Reference proteome</keyword>
<dbReference type="Pfam" id="PF13445">
    <property type="entry name" value="zf-RING_UBOX"/>
    <property type="match status" value="1"/>
</dbReference>
<sequence length="879" mass="101817">MATLLELAKDAFKNHNYILSCEIYERLLREKGRKSTELYFGYGDSLAKCARIKEALDIYAHICYQLCEIIPVEKLKCLASSIIEFIVNKRTNNSNSNNNLSSSMSDNEIVDPLCCPVCEDVLKYPVTSLCGHTYCRECCFGRTKCIVCGQKFPIISTAILHNNNKQQEPNNHHQQQQPSPSSSTTTITADNINMPSTAIVKNSTITSELSSIDGNENENSVDMSNISDVDMYQWHDSVSNDSETFGIGFEQDILIRRFVEKWWSPLLKASELNDEAERYLQQNLLDEALKCCNQSLECAPNNFKGLLLRSHVLYRLKHYQSSLADVENALKSRPTSYKSHYRRALALSGLGRIEESFVAYCVSICLDKRSENLTNSLRYDLSRLLQRIFMSNRSINSHLLSTSAPYILTTRSRRRQRYFSEQHEQHDYHQFISNNEYDYEDDNSSCGEGEDYHPFLDRIRNRHNRRLFRRLNNINHNHLDSQQIIPRQNARLRSLFDRVNQEIEKYRRMEPKSSSLLHVDPSKIEASDFDCVLCCRTLYRPVVTPCGHTYCWVCLDRCMDYSTYCPLCMAPLIEQYRNHLNFNHVQNPTLLSLSRRNITRFIETAMKRYIPKIYAKRQLQELEKEPAIPIFICTTAFPSVPCPLFIYEPRYRLMVRRAIESGSRQFGIVLASSTRQRYVDYGTMLEIRDCVQLADGCSILSTVGTKRFRVIRRSEKDGYETANIEYIKDEAICDENYDSIMDLHYRVMEKAKQWCESLPENIKNEILKSFGQMPELEMDWEISCDGPSWTWWIIAILPLSPLLKVNILATTSLEKRLRAIDKTLIEYMAAQQKRSLCLLSGCEGLPACQAIECCQRATSTQQLDDRHHPNTNQSTEYLL</sequence>
<evidence type="ECO:0000259" key="6">
    <source>
        <dbReference type="PROSITE" id="PS50089"/>
    </source>
</evidence>
<dbReference type="InterPro" id="IPR001841">
    <property type="entry name" value="Znf_RING"/>
</dbReference>
<evidence type="ECO:0000256" key="1">
    <source>
        <dbReference type="ARBA" id="ARBA00022723"/>
    </source>
</evidence>
<dbReference type="Gene3D" id="2.30.130.40">
    <property type="entry name" value="LON domain-like"/>
    <property type="match status" value="1"/>
</dbReference>
<dbReference type="Pfam" id="PF02190">
    <property type="entry name" value="LON_substr_bdg"/>
    <property type="match status" value="1"/>
</dbReference>
<dbReference type="SUPFAM" id="SSF57850">
    <property type="entry name" value="RING/U-box"/>
    <property type="match status" value="2"/>
</dbReference>
<dbReference type="Gene3D" id="1.25.40.10">
    <property type="entry name" value="Tetratricopeptide repeat domain"/>
    <property type="match status" value="1"/>
</dbReference>
<dbReference type="Proteomes" id="UP001153620">
    <property type="component" value="Chromosome 1"/>
</dbReference>
<dbReference type="GO" id="GO:0008270">
    <property type="term" value="F:zinc ion binding"/>
    <property type="evidence" value="ECO:0007669"/>
    <property type="project" value="UniProtKB-KW"/>
</dbReference>
<dbReference type="SUPFAM" id="SSF48452">
    <property type="entry name" value="TPR-like"/>
    <property type="match status" value="1"/>
</dbReference>
<dbReference type="InterPro" id="IPR027370">
    <property type="entry name" value="Znf-RING_euk"/>
</dbReference>
<keyword evidence="1" id="KW-0479">Metal-binding</keyword>
<dbReference type="InterPro" id="IPR018957">
    <property type="entry name" value="Znf_C3HC4_RING-type"/>
</dbReference>
<feature type="domain" description="RING-type" evidence="6">
    <location>
        <begin position="115"/>
        <end position="148"/>
    </location>
</feature>
<accession>A0A9N9RQ67</accession>
<feature type="domain" description="Lon N-terminal" evidence="7">
    <location>
        <begin position="625"/>
        <end position="828"/>
    </location>
</feature>
<evidence type="ECO:0000256" key="4">
    <source>
        <dbReference type="PROSITE-ProRule" id="PRU00175"/>
    </source>
</evidence>
<evidence type="ECO:0000313" key="8">
    <source>
        <dbReference type="EMBL" id="CAG9800685.1"/>
    </source>
</evidence>
<keyword evidence="3" id="KW-0862">Zinc</keyword>
<dbReference type="PROSITE" id="PS00518">
    <property type="entry name" value="ZF_RING_1"/>
    <property type="match status" value="1"/>
</dbReference>
<dbReference type="AlphaFoldDB" id="A0A9N9RQ67"/>
<dbReference type="GO" id="GO:0005737">
    <property type="term" value="C:cytoplasm"/>
    <property type="evidence" value="ECO:0007669"/>
    <property type="project" value="UniProtKB-ARBA"/>
</dbReference>
<dbReference type="InterPro" id="IPR046336">
    <property type="entry name" value="Lon_prtase_N_sf"/>
</dbReference>
<dbReference type="PROSITE" id="PS50089">
    <property type="entry name" value="ZF_RING_2"/>
    <property type="match status" value="2"/>
</dbReference>
<dbReference type="SMART" id="SM00028">
    <property type="entry name" value="TPR"/>
    <property type="match status" value="3"/>
</dbReference>
<proteinExistence type="predicted"/>
<dbReference type="InterPro" id="IPR013083">
    <property type="entry name" value="Znf_RING/FYVE/PHD"/>
</dbReference>
<evidence type="ECO:0000256" key="2">
    <source>
        <dbReference type="ARBA" id="ARBA00022771"/>
    </source>
</evidence>
<evidence type="ECO:0000313" key="9">
    <source>
        <dbReference type="Proteomes" id="UP001153620"/>
    </source>
</evidence>
<reference evidence="8" key="1">
    <citation type="submission" date="2022-01" db="EMBL/GenBank/DDBJ databases">
        <authorList>
            <person name="King R."/>
        </authorList>
    </citation>
    <scope>NUCLEOTIDE SEQUENCE</scope>
</reference>
<dbReference type="GO" id="GO:0005634">
    <property type="term" value="C:nucleus"/>
    <property type="evidence" value="ECO:0007669"/>
    <property type="project" value="UniProtKB-ARBA"/>
</dbReference>
<dbReference type="PROSITE" id="PS51787">
    <property type="entry name" value="LON_N"/>
    <property type="match status" value="1"/>
</dbReference>
<dbReference type="GO" id="GO:0061630">
    <property type="term" value="F:ubiquitin protein ligase activity"/>
    <property type="evidence" value="ECO:0007669"/>
    <property type="project" value="TreeGrafter"/>
</dbReference>
<dbReference type="Pfam" id="PF00097">
    <property type="entry name" value="zf-C3HC4"/>
    <property type="match status" value="1"/>
</dbReference>
<dbReference type="InterPro" id="IPR019734">
    <property type="entry name" value="TPR_rpt"/>
</dbReference>
<dbReference type="SMART" id="SM00464">
    <property type="entry name" value="LON"/>
    <property type="match status" value="1"/>
</dbReference>
<feature type="domain" description="RING-type" evidence="6">
    <location>
        <begin position="531"/>
        <end position="568"/>
    </location>
</feature>
<evidence type="ECO:0000259" key="7">
    <source>
        <dbReference type="PROSITE" id="PS51787"/>
    </source>
</evidence>
<feature type="compositionally biased region" description="Low complexity" evidence="5">
    <location>
        <begin position="165"/>
        <end position="183"/>
    </location>
</feature>
<organism evidence="8 9">
    <name type="scientific">Chironomus riparius</name>
    <dbReference type="NCBI Taxonomy" id="315576"/>
    <lineage>
        <taxon>Eukaryota</taxon>
        <taxon>Metazoa</taxon>
        <taxon>Ecdysozoa</taxon>
        <taxon>Arthropoda</taxon>
        <taxon>Hexapoda</taxon>
        <taxon>Insecta</taxon>
        <taxon>Pterygota</taxon>
        <taxon>Neoptera</taxon>
        <taxon>Endopterygota</taxon>
        <taxon>Diptera</taxon>
        <taxon>Nematocera</taxon>
        <taxon>Chironomoidea</taxon>
        <taxon>Chironomidae</taxon>
        <taxon>Chironominae</taxon>
        <taxon>Chironomus</taxon>
    </lineage>
</organism>
<reference evidence="8" key="2">
    <citation type="submission" date="2022-10" db="EMBL/GenBank/DDBJ databases">
        <authorList>
            <consortium name="ENA_rothamsted_submissions"/>
            <consortium name="culmorum"/>
            <person name="King R."/>
        </authorList>
    </citation>
    <scope>NUCLEOTIDE SEQUENCE</scope>
</reference>
<keyword evidence="2 4" id="KW-0863">Zinc-finger</keyword>
<protein>
    <submittedName>
        <fullName evidence="8">Uncharacterized protein</fullName>
    </submittedName>
</protein>
<dbReference type="InterPro" id="IPR017907">
    <property type="entry name" value="Znf_RING_CS"/>
</dbReference>
<name>A0A9N9RQ67_9DIPT</name>
<dbReference type="PANTHER" id="PTHR23327:SF42">
    <property type="entry name" value="LON PEPTIDASE N-TERMINAL DOMAIN AND RING FINGER PROTEIN C14F5.10C"/>
    <property type="match status" value="1"/>
</dbReference>
<evidence type="ECO:0000256" key="3">
    <source>
        <dbReference type="ARBA" id="ARBA00022833"/>
    </source>
</evidence>